<dbReference type="InterPro" id="IPR001932">
    <property type="entry name" value="PPM-type_phosphatase-like_dom"/>
</dbReference>
<evidence type="ECO:0000256" key="3">
    <source>
        <dbReference type="ARBA" id="ARBA00022801"/>
    </source>
</evidence>
<evidence type="ECO:0000256" key="2">
    <source>
        <dbReference type="ARBA" id="ARBA00022723"/>
    </source>
</evidence>
<evidence type="ECO:0000256" key="1">
    <source>
        <dbReference type="ARBA" id="ARBA00004170"/>
    </source>
</evidence>
<evidence type="ECO:0000313" key="10">
    <source>
        <dbReference type="Proteomes" id="UP000626109"/>
    </source>
</evidence>
<dbReference type="GO" id="GO:0004722">
    <property type="term" value="F:protein serine/threonine phosphatase activity"/>
    <property type="evidence" value="ECO:0007669"/>
    <property type="project" value="InterPro"/>
</dbReference>
<dbReference type="PANTHER" id="PTHR13832:SF827">
    <property type="entry name" value="PROTEIN PHOSPHATASE 1L"/>
    <property type="match status" value="1"/>
</dbReference>
<dbReference type="PROSITE" id="PS01032">
    <property type="entry name" value="PPM_1"/>
    <property type="match status" value="1"/>
</dbReference>
<keyword evidence="3 5" id="KW-0378">Hydrolase</keyword>
<keyword evidence="4 5" id="KW-0904">Protein phosphatase</keyword>
<feature type="compositionally biased region" description="Polar residues" evidence="6">
    <location>
        <begin position="1"/>
        <end position="10"/>
    </location>
</feature>
<dbReference type="PROSITE" id="PS51857">
    <property type="entry name" value="CSD_2"/>
    <property type="match status" value="1"/>
</dbReference>
<dbReference type="SMART" id="SM00332">
    <property type="entry name" value="PP2Cc"/>
    <property type="match status" value="1"/>
</dbReference>
<feature type="domain" description="PPM-type phosphatase" evidence="7">
    <location>
        <begin position="179"/>
        <end position="401"/>
    </location>
</feature>
<proteinExistence type="inferred from homology"/>
<sequence length="401" mass="42625">MADNTETTDGTLGRDDDVPASKKAKLTSEPASKPAAAARTRAPPVMRDLKAVLSFHFSGSNQGTKRSEGRVRWFDKEKGFGKIVPLKAPARGLLEAPEEIFVHRKQIEGGPEGSNYAGLVQGALVSYELTTQEDGKPCAGSVQCEGIAKALQTRISLAAGVQSSAKDSQLRNLLLSGLRAGSHQEVGKGKVFMEDRLLEGVGREVGTLGTCSKASACAFFGVFDGHGGLSCSEFVALQLERNVFESLKDQKKRDASSEQVFRSALLAGFKVTEHSFLQYANKLDVGASRAWASSGSTACTACLFGPDEESRLRLLVASAGDSRAVLAKKDGLSVRLSCDHKPDLPAERRRIEQQGGTVAQFGGAWRVILKAGRGHVTSGLSVARSFGDVDFKVPAEIVSAV</sequence>
<dbReference type="Gene3D" id="2.40.50.140">
    <property type="entry name" value="Nucleic acid-binding proteins"/>
    <property type="match status" value="1"/>
</dbReference>
<comment type="subcellular location">
    <subcellularLocation>
        <location evidence="1">Membrane</location>
        <topology evidence="1">Peripheral membrane protein</topology>
    </subcellularLocation>
</comment>
<evidence type="ECO:0000259" key="7">
    <source>
        <dbReference type="PROSITE" id="PS51746"/>
    </source>
</evidence>
<feature type="non-terminal residue" evidence="9">
    <location>
        <position position="1"/>
    </location>
</feature>
<dbReference type="GO" id="GO:0003676">
    <property type="term" value="F:nucleic acid binding"/>
    <property type="evidence" value="ECO:0007669"/>
    <property type="project" value="InterPro"/>
</dbReference>
<evidence type="ECO:0008006" key="11">
    <source>
        <dbReference type="Google" id="ProtNLM"/>
    </source>
</evidence>
<dbReference type="InterPro" id="IPR002059">
    <property type="entry name" value="CSP_DNA-bd"/>
</dbReference>
<dbReference type="GO" id="GO:0046872">
    <property type="term" value="F:metal ion binding"/>
    <property type="evidence" value="ECO:0007669"/>
    <property type="project" value="UniProtKB-KW"/>
</dbReference>
<dbReference type="PANTHER" id="PTHR13832">
    <property type="entry name" value="PROTEIN PHOSPHATASE 2C"/>
    <property type="match status" value="1"/>
</dbReference>
<name>A0A813LSL3_POLGL</name>
<dbReference type="SUPFAM" id="SSF81606">
    <property type="entry name" value="PP2C-like"/>
    <property type="match status" value="1"/>
</dbReference>
<dbReference type="InterPro" id="IPR012340">
    <property type="entry name" value="NA-bd_OB-fold"/>
</dbReference>
<dbReference type="CDD" id="cd04458">
    <property type="entry name" value="CSP_CDS"/>
    <property type="match status" value="1"/>
</dbReference>
<evidence type="ECO:0000256" key="5">
    <source>
        <dbReference type="RuleBase" id="RU003465"/>
    </source>
</evidence>
<dbReference type="GO" id="GO:0016020">
    <property type="term" value="C:membrane"/>
    <property type="evidence" value="ECO:0007669"/>
    <property type="project" value="UniProtKB-SubCell"/>
</dbReference>
<keyword evidence="2" id="KW-0479">Metal-binding</keyword>
<evidence type="ECO:0000256" key="4">
    <source>
        <dbReference type="ARBA" id="ARBA00022912"/>
    </source>
</evidence>
<organism evidence="9 10">
    <name type="scientific">Polarella glacialis</name>
    <name type="common">Dinoflagellate</name>
    <dbReference type="NCBI Taxonomy" id="89957"/>
    <lineage>
        <taxon>Eukaryota</taxon>
        <taxon>Sar</taxon>
        <taxon>Alveolata</taxon>
        <taxon>Dinophyceae</taxon>
        <taxon>Suessiales</taxon>
        <taxon>Suessiaceae</taxon>
        <taxon>Polarella</taxon>
    </lineage>
</organism>
<evidence type="ECO:0000256" key="6">
    <source>
        <dbReference type="SAM" id="MobiDB-lite"/>
    </source>
</evidence>
<accession>A0A813LSL3</accession>
<gene>
    <name evidence="9" type="ORF">PGLA2088_LOCUS48635</name>
</gene>
<feature type="region of interest" description="Disordered" evidence="6">
    <location>
        <begin position="1"/>
        <end position="43"/>
    </location>
</feature>
<comment type="caution">
    <text evidence="9">The sequence shown here is derived from an EMBL/GenBank/DDBJ whole genome shotgun (WGS) entry which is preliminary data.</text>
</comment>
<dbReference type="InterPro" id="IPR000222">
    <property type="entry name" value="PP2C_BS"/>
</dbReference>
<dbReference type="Proteomes" id="UP000626109">
    <property type="component" value="Unassembled WGS sequence"/>
</dbReference>
<evidence type="ECO:0000259" key="8">
    <source>
        <dbReference type="PROSITE" id="PS51857"/>
    </source>
</evidence>
<feature type="compositionally biased region" description="Low complexity" evidence="6">
    <location>
        <begin position="30"/>
        <end position="43"/>
    </location>
</feature>
<feature type="domain" description="CSD" evidence="8">
    <location>
        <begin position="66"/>
        <end position="144"/>
    </location>
</feature>
<dbReference type="AlphaFoldDB" id="A0A813LSL3"/>
<comment type="similarity">
    <text evidence="5">Belongs to the PP2C family.</text>
</comment>
<dbReference type="Gene3D" id="3.60.40.10">
    <property type="entry name" value="PPM-type phosphatase domain"/>
    <property type="match status" value="1"/>
</dbReference>
<dbReference type="EMBL" id="CAJNNW010036736">
    <property type="protein sequence ID" value="CAE8737156.1"/>
    <property type="molecule type" value="Genomic_DNA"/>
</dbReference>
<evidence type="ECO:0000313" key="9">
    <source>
        <dbReference type="EMBL" id="CAE8737156.1"/>
    </source>
</evidence>
<dbReference type="SUPFAM" id="SSF50249">
    <property type="entry name" value="Nucleic acid-binding proteins"/>
    <property type="match status" value="1"/>
</dbReference>
<dbReference type="InterPro" id="IPR015655">
    <property type="entry name" value="PP2C"/>
</dbReference>
<dbReference type="Pfam" id="PF00481">
    <property type="entry name" value="PP2C"/>
    <property type="match status" value="1"/>
</dbReference>
<dbReference type="PROSITE" id="PS51746">
    <property type="entry name" value="PPM_2"/>
    <property type="match status" value="1"/>
</dbReference>
<dbReference type="CDD" id="cd00143">
    <property type="entry name" value="PP2Cc"/>
    <property type="match status" value="1"/>
</dbReference>
<dbReference type="InterPro" id="IPR036457">
    <property type="entry name" value="PPM-type-like_dom_sf"/>
</dbReference>
<protein>
    <recommendedName>
        <fullName evidence="11">Protein-serine/threonine phosphatase</fullName>
    </recommendedName>
</protein>
<reference evidence="9" key="1">
    <citation type="submission" date="2021-02" db="EMBL/GenBank/DDBJ databases">
        <authorList>
            <person name="Dougan E. K."/>
            <person name="Rhodes N."/>
            <person name="Thang M."/>
            <person name="Chan C."/>
        </authorList>
    </citation>
    <scope>NUCLEOTIDE SEQUENCE</scope>
</reference>